<evidence type="ECO:0000313" key="3">
    <source>
        <dbReference type="Proteomes" id="UP001230426"/>
    </source>
</evidence>
<dbReference type="Gene3D" id="3.90.190.10">
    <property type="entry name" value="Protein tyrosine phosphatase superfamily"/>
    <property type="match status" value="1"/>
</dbReference>
<comment type="caution">
    <text evidence="2">The sequence shown here is derived from an EMBL/GenBank/DDBJ whole genome shotgun (WGS) entry which is preliminary data.</text>
</comment>
<dbReference type="PROSITE" id="PS50056">
    <property type="entry name" value="TYR_PHOSPHATASE_2"/>
    <property type="match status" value="1"/>
</dbReference>
<feature type="domain" description="Tyrosine specific protein phosphatases" evidence="1">
    <location>
        <begin position="103"/>
        <end position="143"/>
    </location>
</feature>
<accession>A0ABT9R276</accession>
<dbReference type="Proteomes" id="UP001230426">
    <property type="component" value="Unassembled WGS sequence"/>
</dbReference>
<dbReference type="InterPro" id="IPR029021">
    <property type="entry name" value="Prot-tyrosine_phosphatase-like"/>
</dbReference>
<evidence type="ECO:0000313" key="2">
    <source>
        <dbReference type="EMBL" id="MDP9862525.1"/>
    </source>
</evidence>
<dbReference type="InterPro" id="IPR026893">
    <property type="entry name" value="Tyr/Ser_Pase_IphP-type"/>
</dbReference>
<organism evidence="2 3">
    <name type="scientific">Streptosporangium brasiliense</name>
    <dbReference type="NCBI Taxonomy" id="47480"/>
    <lineage>
        <taxon>Bacteria</taxon>
        <taxon>Bacillati</taxon>
        <taxon>Actinomycetota</taxon>
        <taxon>Actinomycetes</taxon>
        <taxon>Streptosporangiales</taxon>
        <taxon>Streptosporangiaceae</taxon>
        <taxon>Streptosporangium</taxon>
    </lineage>
</organism>
<sequence>MRRPLPWPGCRNARDLGDLPGIRDRALIRSEGHERLTAEGRRALLAYGVSRVIDLRLPAECERLPSPFARSPVYRNVSVLGPRDILLAGMGADLAEIYRVILDDFAAYVTSAVAAIAQAPPGGVVVHCHSGRDRTGLVTALALRVAGVSRTLVAEDYALTAAHLGLEEDADDTARAHFEQTRPETMLATLEHLDSRYGGALPYLLGHGMREAEGRALKGRICADLLT</sequence>
<dbReference type="Pfam" id="PF13350">
    <property type="entry name" value="Y_phosphatase3"/>
    <property type="match status" value="1"/>
</dbReference>
<dbReference type="InterPro" id="IPR000387">
    <property type="entry name" value="Tyr_Pase_dom"/>
</dbReference>
<reference evidence="2 3" key="1">
    <citation type="submission" date="2023-07" db="EMBL/GenBank/DDBJ databases">
        <title>Sequencing the genomes of 1000 actinobacteria strains.</title>
        <authorList>
            <person name="Klenk H.-P."/>
        </authorList>
    </citation>
    <scope>NUCLEOTIDE SEQUENCE [LARGE SCALE GENOMIC DNA]</scope>
    <source>
        <strain evidence="2 3">DSM 44109</strain>
    </source>
</reference>
<dbReference type="InterPro" id="IPR016130">
    <property type="entry name" value="Tyr_Pase_AS"/>
</dbReference>
<dbReference type="SUPFAM" id="SSF52799">
    <property type="entry name" value="(Phosphotyrosine protein) phosphatases II"/>
    <property type="match status" value="1"/>
</dbReference>
<gene>
    <name evidence="2" type="ORF">J2S55_001791</name>
</gene>
<proteinExistence type="predicted"/>
<dbReference type="PROSITE" id="PS00383">
    <property type="entry name" value="TYR_PHOSPHATASE_1"/>
    <property type="match status" value="1"/>
</dbReference>
<evidence type="ECO:0000259" key="1">
    <source>
        <dbReference type="PROSITE" id="PS50056"/>
    </source>
</evidence>
<dbReference type="RefSeq" id="WP_306858632.1">
    <property type="nucleotide sequence ID" value="NZ_JAUSRB010000002.1"/>
</dbReference>
<dbReference type="EMBL" id="JAUSRB010000002">
    <property type="protein sequence ID" value="MDP9862525.1"/>
    <property type="molecule type" value="Genomic_DNA"/>
</dbReference>
<keyword evidence="3" id="KW-1185">Reference proteome</keyword>
<name>A0ABT9R276_9ACTN</name>
<protein>
    <submittedName>
        <fullName evidence="2">Protein tyrosine/serine phosphatase</fullName>
    </submittedName>
</protein>